<sequence>MSRRNWYLLTNAVVLTWIVLTVVAVTIHRFVSQPMWLMVHVPLLGAVTAAILIWSQHFSDTLLRREAPAGRAGLGIRLGLHTVGAGLVVAGVLAASVPLVIVGASVVAAAILAHAVVLFLQLRRALPSRFGSLVRYYVAAAVVFLGGIAIGATMSAAGDPDLTDRLVTAHLVLNAYGWIGLTALGTLVLLFPTVLHARMADTADAGARFALPVLIAGLVVAASGPLLDLRLLVTLGMAMWIVGAARIGIEGWRQARSMPPGTFAGWSLAAAYGWVVVAAVCLAVIAALSPDWVTLRESYLMVLGPLVAGFAVQLLTGAMSYLLPVVALGSPAAAKAGAEVLDRGAAFRVTAFNGAIVLYLLPMPSVARVLLSFVAAGVVIAFLVLAIRAIVVGRRVRRAEGDSPDRSGRVGLGVPVAAAPTAPPRRVGMVAAAFTVLALCVAGGVAADPAAVGISTAAGGDVTASGEVTEITVEVSGMRFTPAEIEVPYGDALVVTFHNTGTDVHDLTFANGVRTQRLAPGESETVEVGLIGADMAGWCSIAGHRQMGMELTVVVTGAPAGGTGGSAGTASGSGSMSGHDHGSTTGAASAADDIDLEAEPDADFEPWPAALAPASTDTVHRITLDVSEEEVEVAPGVAQTRWMFGGSAPGPVIRGKIGDRFEITLVNDGSIGHSIDFHAGALAPDAPMRTIQPGETLTYRFTATQAGIWMYHCSTMPMSMHIANGMFGAVIIDPPDLAPVDREYVLVQGELYLGPQGETADADRIATQLPDLVTFNGYANQYAYRPLTAAVGERVRIWTLDAGPNTPSSFHIVGGQFDTVYFEGAYTLRPGDAGGSQALAMQPAQGGFVELSFPEAGNYPFVTHIMSDAEKGAKGIFHVDD</sequence>
<comment type="caution">
    <text evidence="17">The sequence shown here is derived from an EMBL/GenBank/DDBJ whole genome shotgun (WGS) entry which is preliminary data.</text>
</comment>
<comment type="similarity">
    <text evidence="3">Belongs to the multicopper oxidase family.</text>
</comment>
<comment type="cofactor">
    <cofactor evidence="1 12">
        <name>Cu(+)</name>
        <dbReference type="ChEBI" id="CHEBI:49552"/>
    </cofactor>
</comment>
<evidence type="ECO:0000256" key="7">
    <source>
        <dbReference type="ARBA" id="ARBA00022723"/>
    </source>
</evidence>
<dbReference type="PRINTS" id="PR00695">
    <property type="entry name" value="CUNO2RDTASE"/>
</dbReference>
<evidence type="ECO:0000256" key="6">
    <source>
        <dbReference type="ARBA" id="ARBA00017290"/>
    </source>
</evidence>
<feature type="transmembrane region" description="Helical" evidence="14">
    <location>
        <begin position="134"/>
        <end position="155"/>
    </location>
</feature>
<feature type="binding site" description="type 1 copper site" evidence="12">
    <location>
        <position position="678"/>
    </location>
    <ligand>
        <name>Cu cation</name>
        <dbReference type="ChEBI" id="CHEBI:23378"/>
        <label>1</label>
    </ligand>
</feature>
<feature type="transmembrane region" description="Helical" evidence="14">
    <location>
        <begin position="261"/>
        <end position="287"/>
    </location>
</feature>
<keyword evidence="14" id="KW-0472">Membrane</keyword>
<gene>
    <name evidence="17" type="ORF">FHX68_1567</name>
</gene>
<keyword evidence="14" id="KW-0812">Transmembrane</keyword>
<proteinExistence type="inferred from homology"/>
<accession>A0A4Y3UK77</accession>
<evidence type="ECO:0000256" key="9">
    <source>
        <dbReference type="ARBA" id="ARBA00023002"/>
    </source>
</evidence>
<feature type="binding site" description="type 1 copper site" evidence="12">
    <location>
        <position position="673"/>
    </location>
    <ligand>
        <name>Cu cation</name>
        <dbReference type="ChEBI" id="CHEBI:23378"/>
        <label>1</label>
    </ligand>
</feature>
<dbReference type="EMBL" id="VFPS01000002">
    <property type="protein sequence ID" value="TQM98852.1"/>
    <property type="molecule type" value="Genomic_DNA"/>
</dbReference>
<feature type="binding site" description="type 1 copper site" evidence="12">
    <location>
        <position position="721"/>
    </location>
    <ligand>
        <name>Cu cation</name>
        <dbReference type="ChEBI" id="CHEBI:23378"/>
        <label>1</label>
    </ligand>
</feature>
<feature type="transmembrane region" description="Helical" evidence="14">
    <location>
        <begin position="34"/>
        <end position="54"/>
    </location>
</feature>
<dbReference type="CDD" id="cd11020">
    <property type="entry name" value="CuRO_1_CuNIR"/>
    <property type="match status" value="1"/>
</dbReference>
<evidence type="ECO:0000256" key="5">
    <source>
        <dbReference type="ARBA" id="ARBA00011882"/>
    </source>
</evidence>
<feature type="binding site" description="type 1 copper site" evidence="12">
    <location>
        <position position="726"/>
    </location>
    <ligand>
        <name>Cu cation</name>
        <dbReference type="ChEBI" id="CHEBI:23378"/>
        <label>1</label>
    </ligand>
</feature>
<evidence type="ECO:0000256" key="13">
    <source>
        <dbReference type="SAM" id="MobiDB-lite"/>
    </source>
</evidence>
<feature type="transmembrane region" description="Helical" evidence="14">
    <location>
        <begin position="299"/>
        <end position="324"/>
    </location>
</feature>
<feature type="transmembrane region" description="Helical" evidence="14">
    <location>
        <begin position="7"/>
        <end position="28"/>
    </location>
</feature>
<feature type="transmembrane region" description="Helical" evidence="14">
    <location>
        <begin position="345"/>
        <end position="363"/>
    </location>
</feature>
<dbReference type="RefSeq" id="WP_141379819.1">
    <property type="nucleotide sequence ID" value="NZ_BJNA01000010.1"/>
</dbReference>
<feature type="binding site" description="type 1 copper site" evidence="12">
    <location>
        <position position="712"/>
    </location>
    <ligand>
        <name>Cu cation</name>
        <dbReference type="ChEBI" id="CHEBI:23378"/>
        <label>1</label>
    </ligand>
</feature>
<keyword evidence="8" id="KW-0677">Repeat</keyword>
<dbReference type="InterPro" id="IPR001287">
    <property type="entry name" value="NO2-reductase_Cu"/>
</dbReference>
<keyword evidence="18" id="KW-1185">Reference proteome</keyword>
<comment type="subunit">
    <text evidence="4">Homotrimer.</text>
</comment>
<feature type="transmembrane region" description="Helical" evidence="14">
    <location>
        <begin position="175"/>
        <end position="195"/>
    </location>
</feature>
<evidence type="ECO:0000256" key="2">
    <source>
        <dbReference type="ARBA" id="ARBA00001973"/>
    </source>
</evidence>
<dbReference type="InterPro" id="IPR045087">
    <property type="entry name" value="Cu-oxidase_fam"/>
</dbReference>
<evidence type="ECO:0000259" key="15">
    <source>
        <dbReference type="Pfam" id="PF07732"/>
    </source>
</evidence>
<feature type="transmembrane region" description="Helical" evidence="14">
    <location>
        <begin position="74"/>
        <end position="94"/>
    </location>
</feature>
<protein>
    <recommendedName>
        <fullName evidence="6">Copper-containing nitrite reductase</fullName>
        <ecNumber evidence="5">1.7.2.1</ecNumber>
    </recommendedName>
</protein>
<dbReference type="Pfam" id="PF07732">
    <property type="entry name" value="Cu-oxidase_3"/>
    <property type="match status" value="1"/>
</dbReference>
<name>A0A4Y3UK77_9MICO</name>
<evidence type="ECO:0000256" key="12">
    <source>
        <dbReference type="PIRSR" id="PIRSR601287-1"/>
    </source>
</evidence>
<dbReference type="GO" id="GO:0050421">
    <property type="term" value="F:nitrite reductase (NO-forming) activity"/>
    <property type="evidence" value="ECO:0007669"/>
    <property type="project" value="UniProtKB-EC"/>
</dbReference>
<comment type="cofactor">
    <cofactor evidence="2 12">
        <name>Cu(2+)</name>
        <dbReference type="ChEBI" id="CHEBI:29036"/>
    </cofactor>
</comment>
<organism evidence="17 18">
    <name type="scientific">Microbacterium lacticum</name>
    <dbReference type="NCBI Taxonomy" id="33885"/>
    <lineage>
        <taxon>Bacteria</taxon>
        <taxon>Bacillati</taxon>
        <taxon>Actinomycetota</taxon>
        <taxon>Actinomycetes</taxon>
        <taxon>Micrococcales</taxon>
        <taxon>Microbacteriaceae</taxon>
        <taxon>Microbacterium</taxon>
    </lineage>
</organism>
<feature type="domain" description="EfeO-type cupredoxin-like" evidence="16">
    <location>
        <begin position="463"/>
        <end position="528"/>
    </location>
</feature>
<evidence type="ECO:0000256" key="8">
    <source>
        <dbReference type="ARBA" id="ARBA00022737"/>
    </source>
</evidence>
<keyword evidence="9" id="KW-0560">Oxidoreductase</keyword>
<feature type="domain" description="Plastocyanin-like" evidence="15">
    <location>
        <begin position="626"/>
        <end position="735"/>
    </location>
</feature>
<dbReference type="Proteomes" id="UP000319804">
    <property type="component" value="Unassembled WGS sequence"/>
</dbReference>
<keyword evidence="10 12" id="KW-0186">Copper</keyword>
<feature type="transmembrane region" description="Helical" evidence="14">
    <location>
        <begin position="369"/>
        <end position="391"/>
    </location>
</feature>
<dbReference type="SUPFAM" id="SSF49503">
    <property type="entry name" value="Cupredoxins"/>
    <property type="match status" value="3"/>
</dbReference>
<evidence type="ECO:0000313" key="17">
    <source>
        <dbReference type="EMBL" id="TQM98852.1"/>
    </source>
</evidence>
<dbReference type="CDD" id="cd04208">
    <property type="entry name" value="CuRO_2_CuNIR"/>
    <property type="match status" value="1"/>
</dbReference>
<evidence type="ECO:0000259" key="16">
    <source>
        <dbReference type="Pfam" id="PF13473"/>
    </source>
</evidence>
<dbReference type="Gene3D" id="2.60.40.420">
    <property type="entry name" value="Cupredoxins - blue copper proteins"/>
    <property type="match status" value="3"/>
</dbReference>
<dbReference type="Pfam" id="PF13473">
    <property type="entry name" value="Cupredoxin_1"/>
    <property type="match status" value="1"/>
</dbReference>
<feature type="transmembrane region" description="Helical" evidence="14">
    <location>
        <begin position="231"/>
        <end position="249"/>
    </location>
</feature>
<evidence type="ECO:0000256" key="3">
    <source>
        <dbReference type="ARBA" id="ARBA00010609"/>
    </source>
</evidence>
<dbReference type="CDD" id="cd00920">
    <property type="entry name" value="Cupredoxin"/>
    <property type="match status" value="1"/>
</dbReference>
<feature type="transmembrane region" description="Helical" evidence="14">
    <location>
        <begin position="207"/>
        <end position="225"/>
    </location>
</feature>
<dbReference type="EC" id="1.7.2.1" evidence="5"/>
<dbReference type="InterPro" id="IPR008972">
    <property type="entry name" value="Cupredoxin"/>
</dbReference>
<dbReference type="OrthoDB" id="345021at2"/>
<reference evidence="17 18" key="1">
    <citation type="submission" date="2019-06" db="EMBL/GenBank/DDBJ databases">
        <title>Sequencing the genomes of 1000 actinobacteria strains.</title>
        <authorList>
            <person name="Klenk H.-P."/>
        </authorList>
    </citation>
    <scope>NUCLEOTIDE SEQUENCE [LARGE SCALE GENOMIC DNA]</scope>
    <source>
        <strain evidence="17 18">DSM 20427</strain>
    </source>
</reference>
<evidence type="ECO:0000256" key="14">
    <source>
        <dbReference type="SAM" id="Phobius"/>
    </source>
</evidence>
<feature type="region of interest" description="Disordered" evidence="13">
    <location>
        <begin position="564"/>
        <end position="588"/>
    </location>
</feature>
<dbReference type="AlphaFoldDB" id="A0A4Y3UK77"/>
<evidence type="ECO:0000256" key="1">
    <source>
        <dbReference type="ARBA" id="ARBA00001960"/>
    </source>
</evidence>
<dbReference type="InterPro" id="IPR011707">
    <property type="entry name" value="Cu-oxidase-like_N"/>
</dbReference>
<dbReference type="PANTHER" id="PTHR11709:SF394">
    <property type="entry name" value="FI03373P-RELATED"/>
    <property type="match status" value="1"/>
</dbReference>
<evidence type="ECO:0000313" key="18">
    <source>
        <dbReference type="Proteomes" id="UP000319804"/>
    </source>
</evidence>
<dbReference type="InterPro" id="IPR028096">
    <property type="entry name" value="EfeO_Cupredoxin"/>
</dbReference>
<keyword evidence="14" id="KW-1133">Transmembrane helix</keyword>
<evidence type="ECO:0000256" key="4">
    <source>
        <dbReference type="ARBA" id="ARBA00011233"/>
    </source>
</evidence>
<feature type="transmembrane region" description="Helical" evidence="14">
    <location>
        <begin position="100"/>
        <end position="122"/>
    </location>
</feature>
<keyword evidence="7 12" id="KW-0479">Metal-binding</keyword>
<feature type="binding site" description="type 1 copper site" evidence="12">
    <location>
        <position position="864"/>
    </location>
    <ligand>
        <name>Cu cation</name>
        <dbReference type="ChEBI" id="CHEBI:23378"/>
        <label>1</label>
    </ligand>
</feature>
<feature type="transmembrane region" description="Helical" evidence="14">
    <location>
        <begin position="427"/>
        <end position="447"/>
    </location>
</feature>
<dbReference type="GO" id="GO:0005507">
    <property type="term" value="F:copper ion binding"/>
    <property type="evidence" value="ECO:0007669"/>
    <property type="project" value="InterPro"/>
</dbReference>
<evidence type="ECO:0000256" key="11">
    <source>
        <dbReference type="ARBA" id="ARBA00049340"/>
    </source>
</evidence>
<feature type="compositionally biased region" description="Low complexity" evidence="13">
    <location>
        <begin position="568"/>
        <end position="577"/>
    </location>
</feature>
<evidence type="ECO:0000256" key="10">
    <source>
        <dbReference type="ARBA" id="ARBA00023008"/>
    </source>
</evidence>
<dbReference type="PANTHER" id="PTHR11709">
    <property type="entry name" value="MULTI-COPPER OXIDASE"/>
    <property type="match status" value="1"/>
</dbReference>
<feature type="binding site" description="type 1 copper site" evidence="12">
    <location>
        <position position="713"/>
    </location>
    <ligand>
        <name>Cu cation</name>
        <dbReference type="ChEBI" id="CHEBI:23378"/>
        <label>1</label>
    </ligand>
</feature>
<comment type="catalytic activity">
    <reaction evidence="11">
        <text>nitric oxide + Fe(III)-[cytochrome c] + H2O = Fe(II)-[cytochrome c] + nitrite + 2 H(+)</text>
        <dbReference type="Rhea" id="RHEA:15233"/>
        <dbReference type="Rhea" id="RHEA-COMP:10350"/>
        <dbReference type="Rhea" id="RHEA-COMP:14399"/>
        <dbReference type="ChEBI" id="CHEBI:15377"/>
        <dbReference type="ChEBI" id="CHEBI:15378"/>
        <dbReference type="ChEBI" id="CHEBI:16301"/>
        <dbReference type="ChEBI" id="CHEBI:16480"/>
        <dbReference type="ChEBI" id="CHEBI:29033"/>
        <dbReference type="ChEBI" id="CHEBI:29034"/>
        <dbReference type="EC" id="1.7.2.1"/>
    </reaction>
</comment>